<organism evidence="2 3">
    <name type="scientific">Ensete ventricosum</name>
    <name type="common">Abyssinian banana</name>
    <name type="synonym">Musa ensete</name>
    <dbReference type="NCBI Taxonomy" id="4639"/>
    <lineage>
        <taxon>Eukaryota</taxon>
        <taxon>Viridiplantae</taxon>
        <taxon>Streptophyta</taxon>
        <taxon>Embryophyta</taxon>
        <taxon>Tracheophyta</taxon>
        <taxon>Spermatophyta</taxon>
        <taxon>Magnoliopsida</taxon>
        <taxon>Liliopsida</taxon>
        <taxon>Zingiberales</taxon>
        <taxon>Musaceae</taxon>
        <taxon>Ensete</taxon>
    </lineage>
</organism>
<evidence type="ECO:0000256" key="1">
    <source>
        <dbReference type="SAM" id="MobiDB-lite"/>
    </source>
</evidence>
<comment type="caution">
    <text evidence="2">The sequence shown here is derived from an EMBL/GenBank/DDBJ whole genome shotgun (WGS) entry which is preliminary data.</text>
</comment>
<gene>
    <name evidence="2" type="ORF">OPV22_026629</name>
</gene>
<protein>
    <recommendedName>
        <fullName evidence="4">FLZ-type domain-containing protein</fullName>
    </recommendedName>
</protein>
<dbReference type="AlphaFoldDB" id="A0AAV8PAX9"/>
<evidence type="ECO:0008006" key="4">
    <source>
        <dbReference type="Google" id="ProtNLM"/>
    </source>
</evidence>
<dbReference type="Proteomes" id="UP001222027">
    <property type="component" value="Unassembled WGS sequence"/>
</dbReference>
<name>A0AAV8PAX9_ENSVE</name>
<sequence length="83" mass="9477">MDAPRDDHRLSENMNGNSCGEAEGRLSKWPWPYPAPISAAEIADEYSHKFYMSRLFCKFCAKNLSHADDAEMHHAVCRLTYAL</sequence>
<accession>A0AAV8PAX9</accession>
<proteinExistence type="predicted"/>
<feature type="compositionally biased region" description="Basic and acidic residues" evidence="1">
    <location>
        <begin position="1"/>
        <end position="11"/>
    </location>
</feature>
<reference evidence="2 3" key="1">
    <citation type="submission" date="2022-12" db="EMBL/GenBank/DDBJ databases">
        <title>Chromosome-scale assembly of the Ensete ventricosum genome.</title>
        <authorList>
            <person name="Dussert Y."/>
            <person name="Stocks J."/>
            <person name="Wendawek A."/>
            <person name="Woldeyes F."/>
            <person name="Nichols R.A."/>
            <person name="Borrell J.S."/>
        </authorList>
    </citation>
    <scope>NUCLEOTIDE SEQUENCE [LARGE SCALE GENOMIC DNA]</scope>
    <source>
        <strain evidence="3">cv. Maze</strain>
        <tissue evidence="2">Seeds</tissue>
    </source>
</reference>
<keyword evidence="3" id="KW-1185">Reference proteome</keyword>
<dbReference type="EMBL" id="JAQQAF010000007">
    <property type="protein sequence ID" value="KAJ8472286.1"/>
    <property type="molecule type" value="Genomic_DNA"/>
</dbReference>
<evidence type="ECO:0000313" key="2">
    <source>
        <dbReference type="EMBL" id="KAJ8472286.1"/>
    </source>
</evidence>
<feature type="region of interest" description="Disordered" evidence="1">
    <location>
        <begin position="1"/>
        <end position="21"/>
    </location>
</feature>
<evidence type="ECO:0000313" key="3">
    <source>
        <dbReference type="Proteomes" id="UP001222027"/>
    </source>
</evidence>